<dbReference type="PROSITE" id="PS51049">
    <property type="entry name" value="KASH"/>
    <property type="match status" value="1"/>
</dbReference>
<evidence type="ECO:0000256" key="10">
    <source>
        <dbReference type="SAM" id="MobiDB-lite"/>
    </source>
</evidence>
<dbReference type="Gene3D" id="1.20.58.60">
    <property type="match status" value="3"/>
</dbReference>
<evidence type="ECO:0000256" key="6">
    <source>
        <dbReference type="ARBA" id="ARBA00023136"/>
    </source>
</evidence>
<sequence>ACGALLQDCDACAGKAESEGLSQATRGLERRWRNICATAMERRLRIEDTWRLWQKFREDHTRLEEWLVELERTAASPSSSLVLYTQAKEELKRFEGIQRQVHESLTQLELVNKQYRRLARENRTDATCCLRRMVLSCNQRWDDLQRRVAAILRRLKHFVSQRDEFETTRESLVVWLTQMDLQLTNLEHFSEFDREVKLRQLRAYQQEIELNTARIEELITHAEELIQKSEPLDAAVIEEELEQLRRDWQDVFARVERYLTRIHGLLVVVTDDDDDQSDAETEPEELDGVPPSVEGMSVGVANAPIVGSVGDPCLLRPSATRSAALAHPSGRDTPASLEWDYQFDITRMEGAPERGEDEDDDGGYDDADGTLTGTCGSKDIAVTETHEAFIAQTESVLRTSRDGNGNVLELQLQQLNMALEATRYHLQQTEHFLSRRTPTGPDLDGTYAQYMQLLTECQSSVERVRCMGEALMEGQEDGSHSTGLQQQLSGSAGVFERWEELREQAQAKEQRMVTRLQQWRQLDAQAHELALWLDGAQATLGQCRASTAAHSPQLSALQLSLSQLRELQEDAESRRPLVLSLALGARELESSCGDGEEEEEDDDSWSSTDSEWKRVNGSLEELERTLFDNISNIQASRELKQPLLTLCAHFIQPRINVAVCGITLIKKNTMEIIVLVVFLTDEKRQGQPSTSEYRSSSSQVLFTLAATINFLQSMLLMQPYTNNMSNVTFRLKEHKKTLQAIHECLCVLRDALNGDLCLDVSMPPVLGSLPSGSNAAERGAAAAQSLAPARSAAKETPGSFARRVVFASLPFQLMLLFTLLLLVCLMPSTEEQPICAHVNNFARSFHPMLIYTNGPPPT</sequence>
<dbReference type="PANTHER" id="PTHR14514:SF7">
    <property type="entry name" value="KASH DOMAIN-CONTAINING PROTEIN"/>
    <property type="match status" value="1"/>
</dbReference>
<feature type="domain" description="KASH" evidence="12">
    <location>
        <begin position="798"/>
        <end position="858"/>
    </location>
</feature>
<keyword evidence="7" id="KW-0539">Nucleus</keyword>
<evidence type="ECO:0000256" key="1">
    <source>
        <dbReference type="ARBA" id="ARBA00008619"/>
    </source>
</evidence>
<proteinExistence type="inferred from homology"/>
<feature type="region of interest" description="Disordered" evidence="10">
    <location>
        <begin position="590"/>
        <end position="610"/>
    </location>
</feature>
<keyword evidence="5 11" id="KW-1133">Transmembrane helix</keyword>
<dbReference type="InterPro" id="IPR012315">
    <property type="entry name" value="KASH"/>
</dbReference>
<dbReference type="GO" id="GO:0005640">
    <property type="term" value="C:nuclear outer membrane"/>
    <property type="evidence" value="ECO:0007669"/>
    <property type="project" value="UniProtKB-SubCell"/>
</dbReference>
<name>S4RZR6_PETMA</name>
<dbReference type="GeneTree" id="ENSGT00940000154481"/>
<dbReference type="PANTHER" id="PTHR14514">
    <property type="entry name" value="PKA ANCHORING PROTEIN"/>
    <property type="match status" value="1"/>
</dbReference>
<feature type="region of interest" description="Disordered" evidence="10">
    <location>
        <begin position="272"/>
        <end position="292"/>
    </location>
</feature>
<protein>
    <recommendedName>
        <fullName evidence="12">KASH domain-containing protein</fullName>
    </recommendedName>
</protein>
<reference evidence="13" key="1">
    <citation type="submission" date="2025-08" db="UniProtKB">
        <authorList>
            <consortium name="Ensembl"/>
        </authorList>
    </citation>
    <scope>IDENTIFICATION</scope>
</reference>
<evidence type="ECO:0000259" key="12">
    <source>
        <dbReference type="PROSITE" id="PS51049"/>
    </source>
</evidence>
<dbReference type="SUPFAM" id="SSF46966">
    <property type="entry name" value="Spectrin repeat"/>
    <property type="match status" value="3"/>
</dbReference>
<feature type="topological domain" description="Cytoplasmic" evidence="9">
    <location>
        <begin position="1"/>
        <end position="806"/>
    </location>
</feature>
<reference evidence="13" key="2">
    <citation type="submission" date="2025-09" db="UniProtKB">
        <authorList>
            <consortium name="Ensembl"/>
        </authorList>
    </citation>
    <scope>IDENTIFICATION</scope>
</reference>
<evidence type="ECO:0000313" key="13">
    <source>
        <dbReference type="Ensembl" id="ENSPMAP00000010707.1"/>
    </source>
</evidence>
<evidence type="ECO:0000256" key="2">
    <source>
        <dbReference type="ARBA" id="ARBA00022553"/>
    </source>
</evidence>
<evidence type="ECO:0000256" key="11">
    <source>
        <dbReference type="SAM" id="Phobius"/>
    </source>
</evidence>
<dbReference type="Ensembl" id="ENSPMAT00000010753.1">
    <property type="protein sequence ID" value="ENSPMAP00000010707.1"/>
    <property type="gene ID" value="ENSPMAG00000009738.1"/>
</dbReference>
<feature type="compositionally biased region" description="Acidic residues" evidence="10">
    <location>
        <begin position="594"/>
        <end position="604"/>
    </location>
</feature>
<evidence type="ECO:0000256" key="9">
    <source>
        <dbReference type="PROSITE-ProRule" id="PRU00385"/>
    </source>
</evidence>
<evidence type="ECO:0000256" key="7">
    <source>
        <dbReference type="ARBA" id="ARBA00023242"/>
    </source>
</evidence>
<evidence type="ECO:0000256" key="4">
    <source>
        <dbReference type="ARBA" id="ARBA00022737"/>
    </source>
</evidence>
<feature type="compositionally biased region" description="Acidic residues" evidence="10">
    <location>
        <begin position="272"/>
        <end position="287"/>
    </location>
</feature>
<keyword evidence="3 9" id="KW-0812">Transmembrane</keyword>
<keyword evidence="6 9" id="KW-0472">Membrane</keyword>
<comment type="subcellular location">
    <subcellularLocation>
        <location evidence="8">Nucleus outer membrane</location>
        <topology evidence="8">Single-pass type IV membrane protein</topology>
    </subcellularLocation>
</comment>
<dbReference type="SMART" id="SM00150">
    <property type="entry name" value="SPEC"/>
    <property type="match status" value="2"/>
</dbReference>
<dbReference type="InterPro" id="IPR018159">
    <property type="entry name" value="Spectrin/alpha-actinin"/>
</dbReference>
<dbReference type="CDD" id="cd00176">
    <property type="entry name" value="SPEC"/>
    <property type="match status" value="1"/>
</dbReference>
<dbReference type="FunFam" id="1.20.58.60:FF:000157">
    <property type="entry name" value="Nesprin-1 isoform 1"/>
    <property type="match status" value="1"/>
</dbReference>
<feature type="transmembrane region" description="Helical" evidence="11">
    <location>
        <begin position="804"/>
        <end position="825"/>
    </location>
</feature>
<accession>S4RZR6</accession>
<dbReference type="Pfam" id="PF10541">
    <property type="entry name" value="KASH"/>
    <property type="match status" value="1"/>
</dbReference>
<organism evidence="13">
    <name type="scientific">Petromyzon marinus</name>
    <name type="common">Sea lamprey</name>
    <dbReference type="NCBI Taxonomy" id="7757"/>
    <lineage>
        <taxon>Eukaryota</taxon>
        <taxon>Metazoa</taxon>
        <taxon>Chordata</taxon>
        <taxon>Craniata</taxon>
        <taxon>Vertebrata</taxon>
        <taxon>Cyclostomata</taxon>
        <taxon>Hyperoartia</taxon>
        <taxon>Petromyzontiformes</taxon>
        <taxon>Petromyzontidae</taxon>
        <taxon>Petromyzon</taxon>
    </lineage>
</organism>
<evidence type="ECO:0000256" key="5">
    <source>
        <dbReference type="ARBA" id="ARBA00022989"/>
    </source>
</evidence>
<dbReference type="SMART" id="SM01249">
    <property type="entry name" value="KASH"/>
    <property type="match status" value="1"/>
</dbReference>
<evidence type="ECO:0000256" key="8">
    <source>
        <dbReference type="ARBA" id="ARBA00046312"/>
    </source>
</evidence>
<keyword evidence="4" id="KW-0677">Repeat</keyword>
<keyword evidence="2" id="KW-0597">Phosphoprotein</keyword>
<evidence type="ECO:0000256" key="3">
    <source>
        <dbReference type="ARBA" id="ARBA00022692"/>
    </source>
</evidence>
<feature type="topological domain" description="Perinuclear space" evidence="9">
    <location>
        <begin position="828"/>
        <end position="858"/>
    </location>
</feature>
<dbReference type="STRING" id="7757.ENSPMAP00000010707"/>
<dbReference type="AlphaFoldDB" id="S4RZR6"/>
<comment type="similarity">
    <text evidence="1">Belongs to the nesprin family.</text>
</comment>